<dbReference type="PANTHER" id="PTHR32089:SF112">
    <property type="entry name" value="LYSOZYME-LIKE PROTEIN-RELATED"/>
    <property type="match status" value="1"/>
</dbReference>
<keyword evidence="10" id="KW-1185">Reference proteome</keyword>
<evidence type="ECO:0000259" key="7">
    <source>
        <dbReference type="PROSITE" id="PS50192"/>
    </source>
</evidence>
<evidence type="ECO:0000256" key="4">
    <source>
        <dbReference type="ARBA" id="ARBA00029447"/>
    </source>
</evidence>
<dbReference type="eggNOG" id="COG0840">
    <property type="taxonomic scope" value="Bacteria"/>
</dbReference>
<comment type="similarity">
    <text evidence="4">Belongs to the methyl-accepting chemotaxis (MCP) protein family.</text>
</comment>
<comment type="subcellular location">
    <subcellularLocation>
        <location evidence="1">Cell inner membrane</location>
        <topology evidence="1">Multi-pass membrane protein</topology>
    </subcellularLocation>
</comment>
<dbReference type="Proteomes" id="UP000033220">
    <property type="component" value="Chromosome DSM 122"/>
</dbReference>
<reference evidence="9 10" key="1">
    <citation type="submission" date="2012-02" db="EMBL/GenBank/DDBJ databases">
        <title>Shotgun genome sequence of Phaeospirillum photometricum DSM 122.</title>
        <authorList>
            <person name="Duquesne K."/>
            <person name="Sturgis J."/>
        </authorList>
    </citation>
    <scope>NUCLEOTIDE SEQUENCE [LARGE SCALE GENOMIC DNA]</scope>
    <source>
        <strain evidence="10">DSM122</strain>
    </source>
</reference>
<feature type="domain" description="T-SNARE coiled-coil homology" evidence="7">
    <location>
        <begin position="564"/>
        <end position="626"/>
    </location>
</feature>
<evidence type="ECO:0000256" key="5">
    <source>
        <dbReference type="PROSITE-ProRule" id="PRU00284"/>
    </source>
</evidence>
<dbReference type="PATRIC" id="fig|1150469.3.peg.1752"/>
<dbReference type="KEGG" id="rpm:RSPPHO_01554"/>
<dbReference type="AlphaFoldDB" id="H6SJL5"/>
<dbReference type="SUPFAM" id="SSF58104">
    <property type="entry name" value="Methyl-accepting chemotaxis protein (MCP) signaling domain"/>
    <property type="match status" value="1"/>
</dbReference>
<dbReference type="PANTHER" id="PTHR32089">
    <property type="entry name" value="METHYL-ACCEPTING CHEMOTAXIS PROTEIN MCPB"/>
    <property type="match status" value="1"/>
</dbReference>
<dbReference type="GO" id="GO:0007165">
    <property type="term" value="P:signal transduction"/>
    <property type="evidence" value="ECO:0007669"/>
    <property type="project" value="UniProtKB-KW"/>
</dbReference>
<protein>
    <submittedName>
        <fullName evidence="9">Methyl-accepting chemotaxis protein</fullName>
    </submittedName>
</protein>
<accession>H6SJL5</accession>
<keyword evidence="2" id="KW-0997">Cell inner membrane</keyword>
<dbReference type="SMART" id="SM00283">
    <property type="entry name" value="MA"/>
    <property type="match status" value="1"/>
</dbReference>
<feature type="domain" description="HAMP" evidence="8">
    <location>
        <begin position="319"/>
        <end position="372"/>
    </location>
</feature>
<dbReference type="Gene3D" id="1.10.287.950">
    <property type="entry name" value="Methyl-accepting chemotaxis protein"/>
    <property type="match status" value="1"/>
</dbReference>
<evidence type="ECO:0000256" key="3">
    <source>
        <dbReference type="ARBA" id="ARBA00023224"/>
    </source>
</evidence>
<dbReference type="InterPro" id="IPR003660">
    <property type="entry name" value="HAMP_dom"/>
</dbReference>
<dbReference type="InterPro" id="IPR000727">
    <property type="entry name" value="T_SNARE_dom"/>
</dbReference>
<dbReference type="HOGENOM" id="CLU_000445_107_27_5"/>
<dbReference type="PROSITE" id="PS50192">
    <property type="entry name" value="T_SNARE"/>
    <property type="match status" value="1"/>
</dbReference>
<dbReference type="SMART" id="SM00304">
    <property type="entry name" value="HAMP"/>
    <property type="match status" value="1"/>
</dbReference>
<dbReference type="PROSITE" id="PS50111">
    <property type="entry name" value="CHEMOTAXIS_TRANSDUC_2"/>
    <property type="match status" value="1"/>
</dbReference>
<evidence type="ECO:0000313" key="9">
    <source>
        <dbReference type="EMBL" id="CCG08180.1"/>
    </source>
</evidence>
<dbReference type="SMART" id="SM01358">
    <property type="entry name" value="HBM"/>
    <property type="match status" value="1"/>
</dbReference>
<proteinExistence type="inferred from homology"/>
<name>H6SJL5_PARPM</name>
<evidence type="ECO:0000256" key="2">
    <source>
        <dbReference type="ARBA" id="ARBA00022519"/>
    </source>
</evidence>
<evidence type="ECO:0000256" key="1">
    <source>
        <dbReference type="ARBA" id="ARBA00004429"/>
    </source>
</evidence>
<dbReference type="Gene3D" id="6.10.340.10">
    <property type="match status" value="1"/>
</dbReference>
<dbReference type="InterPro" id="IPR032255">
    <property type="entry name" value="HBM"/>
</dbReference>
<dbReference type="CDD" id="cd06225">
    <property type="entry name" value="HAMP"/>
    <property type="match status" value="1"/>
</dbReference>
<dbReference type="InterPro" id="IPR004089">
    <property type="entry name" value="MCPsignal_dom"/>
</dbReference>
<feature type="domain" description="Methyl-accepting transducer" evidence="6">
    <location>
        <begin position="412"/>
        <end position="634"/>
    </location>
</feature>
<evidence type="ECO:0000259" key="8">
    <source>
        <dbReference type="PROSITE" id="PS50885"/>
    </source>
</evidence>
<evidence type="ECO:0000313" key="10">
    <source>
        <dbReference type="Proteomes" id="UP000033220"/>
    </source>
</evidence>
<dbReference type="STRING" id="1150469.RSPPHO_01554"/>
<dbReference type="PROSITE" id="PS50885">
    <property type="entry name" value="HAMP"/>
    <property type="match status" value="1"/>
</dbReference>
<keyword evidence="2" id="KW-0472">Membrane</keyword>
<dbReference type="EMBL" id="HE663493">
    <property type="protein sequence ID" value="CCG08180.1"/>
    <property type="molecule type" value="Genomic_DNA"/>
</dbReference>
<keyword evidence="2" id="KW-1003">Cell membrane</keyword>
<dbReference type="GO" id="GO:0005886">
    <property type="term" value="C:plasma membrane"/>
    <property type="evidence" value="ECO:0007669"/>
    <property type="project" value="UniProtKB-SubCell"/>
</dbReference>
<organism evidence="9 10">
    <name type="scientific">Pararhodospirillum photometricum DSM 122</name>
    <dbReference type="NCBI Taxonomy" id="1150469"/>
    <lineage>
        <taxon>Bacteria</taxon>
        <taxon>Pseudomonadati</taxon>
        <taxon>Pseudomonadota</taxon>
        <taxon>Alphaproteobacteria</taxon>
        <taxon>Rhodospirillales</taxon>
        <taxon>Rhodospirillaceae</taxon>
        <taxon>Pararhodospirillum</taxon>
    </lineage>
</organism>
<sequence length="668" mass="69840">MIVTKARWSPMGWMRNLRIRTKAMALVVASVFTAILMCGIVALGLQGIGAKLDLLTLVTDVERQAYETILQEKTYLIGAKASNLAAAQGALTAARAGITGVLATLDRLDQSGDASVRAPVQGARDATTAYASLYDQGVAALDKLAGLTATLDQEGEATTSLVKAFLKETTDPGTAAKATVLLEYSYRIRATEKTYMLTQNPDTLKRVRVDFASMMSKLSVLKQTARGEQEQALMKSLEDAARRYERASQEWGTHNTALFGTLLPAMAEQGTQVLGQSRAAAAQASAAMTALRGAILRDLIGVGLLIMTVTVALGLVVTRALAQPVAALTTAMTALANADVETPIPCTGQKDELGMMARAVQVFKDNAIARAALEAREKQAQTAREARRERLEGLTHDFEHTIGAVITTVTQAVTTLTTNAETLTAAAEASSGQSQSVAAAAEQARANVETISAAATELTASIREIARQVAETAGMARQAVENATQTNAKIAALAGSADRIGEIVTLIHDIASQTNLLALNATIEAARAGDAGKGFAVVAGEVKNLATQTGRATDEISTQIAAIQQETRDAVAAIALITDTITRVDELSMLVAGGIEQQGAATAEIARNVDQAATGITDVASTIAEVSRAAQETGRAARGVFQATGCLTHENQGLKESVEGFLAGVHRA</sequence>
<evidence type="ECO:0000259" key="6">
    <source>
        <dbReference type="PROSITE" id="PS50111"/>
    </source>
</evidence>
<dbReference type="Pfam" id="PF00015">
    <property type="entry name" value="MCPsignal"/>
    <property type="match status" value="1"/>
</dbReference>
<gene>
    <name evidence="9" type="ORF">RSPPHO_01554</name>
</gene>
<dbReference type="Pfam" id="PF00672">
    <property type="entry name" value="HAMP"/>
    <property type="match status" value="1"/>
</dbReference>
<keyword evidence="3 5" id="KW-0807">Transducer</keyword>